<protein>
    <recommendedName>
        <fullName evidence="1">KIB1-4 beta-propeller domain-containing protein</fullName>
    </recommendedName>
</protein>
<evidence type="ECO:0000313" key="3">
    <source>
        <dbReference type="Proteomes" id="UP000264353"/>
    </source>
</evidence>
<organism evidence="2 3">
    <name type="scientific">Brassica campestris</name>
    <name type="common">Field mustard</name>
    <dbReference type="NCBI Taxonomy" id="3711"/>
    <lineage>
        <taxon>Eukaryota</taxon>
        <taxon>Viridiplantae</taxon>
        <taxon>Streptophyta</taxon>
        <taxon>Embryophyta</taxon>
        <taxon>Tracheophyta</taxon>
        <taxon>Spermatophyta</taxon>
        <taxon>Magnoliopsida</taxon>
        <taxon>eudicotyledons</taxon>
        <taxon>Gunneridae</taxon>
        <taxon>Pentapetalae</taxon>
        <taxon>rosids</taxon>
        <taxon>malvids</taxon>
        <taxon>Brassicales</taxon>
        <taxon>Brassicaceae</taxon>
        <taxon>Brassiceae</taxon>
        <taxon>Brassica</taxon>
    </lineage>
</organism>
<reference evidence="2 3" key="1">
    <citation type="submission" date="2018-06" db="EMBL/GenBank/DDBJ databases">
        <title>WGS assembly of Brassica rapa FPsc.</title>
        <authorList>
            <person name="Bowman J."/>
            <person name="Kohchi T."/>
            <person name="Yamato K."/>
            <person name="Jenkins J."/>
            <person name="Shu S."/>
            <person name="Ishizaki K."/>
            <person name="Yamaoka S."/>
            <person name="Nishihama R."/>
            <person name="Nakamura Y."/>
            <person name="Berger F."/>
            <person name="Adam C."/>
            <person name="Aki S."/>
            <person name="Althoff F."/>
            <person name="Araki T."/>
            <person name="Arteaga-Vazquez M."/>
            <person name="Balasubrmanian S."/>
            <person name="Bauer D."/>
            <person name="Boehm C."/>
            <person name="Briginshaw L."/>
            <person name="Caballero-Perez J."/>
            <person name="Catarino B."/>
            <person name="Chen F."/>
            <person name="Chiyoda S."/>
            <person name="Chovatia M."/>
            <person name="Davies K."/>
            <person name="Delmans M."/>
            <person name="Demura T."/>
            <person name="Dierschke T."/>
            <person name="Dolan L."/>
            <person name="Dorantes-Acosta A."/>
            <person name="Eklund D."/>
            <person name="Florent S."/>
            <person name="Flores-Sandoval E."/>
            <person name="Fujiyama A."/>
            <person name="Fukuzawa H."/>
            <person name="Galik B."/>
            <person name="Grimanelli D."/>
            <person name="Grimwood J."/>
            <person name="Grossniklaus U."/>
            <person name="Hamada T."/>
            <person name="Haseloff J."/>
            <person name="Hetherington A."/>
            <person name="Higo A."/>
            <person name="Hirakawa Y."/>
            <person name="Hundley H."/>
            <person name="Ikeda Y."/>
            <person name="Inoue K."/>
            <person name="Inoue S."/>
            <person name="Ishida S."/>
            <person name="Jia Q."/>
            <person name="Kakita M."/>
            <person name="Kanazawa T."/>
            <person name="Kawai Y."/>
            <person name="Kawashima T."/>
            <person name="Kennedy M."/>
            <person name="Kinose K."/>
            <person name="Kinoshita T."/>
            <person name="Kohara Y."/>
            <person name="Koide E."/>
            <person name="Komatsu K."/>
            <person name="Kopischke S."/>
            <person name="Kubo M."/>
            <person name="Kyozuka J."/>
            <person name="Lagercrantz U."/>
            <person name="Lin S."/>
            <person name="Lindquist E."/>
            <person name="Lipzen A."/>
            <person name="Lu C."/>
            <person name="Luna E."/>
            <person name="Martienssen R."/>
            <person name="Minamino N."/>
            <person name="Mizutani M."/>
            <person name="Mizutani M."/>
            <person name="Mochizuki N."/>
            <person name="Monte I."/>
            <person name="Mosher R."/>
            <person name="Nagasaki H."/>
            <person name="Nakagami H."/>
            <person name="Naramoto S."/>
            <person name="Nishitani K."/>
            <person name="Ohtani M."/>
            <person name="Okamoto T."/>
            <person name="Okumura M."/>
            <person name="Phillips J."/>
            <person name="Pollak B."/>
            <person name="Reinders A."/>
            <person name="Roevekamp M."/>
            <person name="Sano R."/>
            <person name="Sawa S."/>
            <person name="Schmid M."/>
            <person name="Shirakawa M."/>
            <person name="Solano R."/>
            <person name="Spunde A."/>
            <person name="Suetsugu N."/>
            <person name="Sugano S."/>
            <person name="Sugiyama A."/>
            <person name="Sun R."/>
            <person name="Suzuki Y."/>
            <person name="Takenaka M."/>
            <person name="Takezawa D."/>
            <person name="Tomogane H."/>
            <person name="Tsuzuki M."/>
            <person name="Ueda T."/>
            <person name="Umeda M."/>
            <person name="Ward J."/>
            <person name="Watanabe Y."/>
            <person name="Yazaki K."/>
            <person name="Yokoyama R."/>
            <person name="Yoshitake Y."/>
            <person name="Yotsui I."/>
            <person name="Zachgo S."/>
            <person name="Schmutz J."/>
        </authorList>
    </citation>
    <scope>NUCLEOTIDE SEQUENCE [LARGE SCALE GENOMIC DNA]</scope>
    <source>
        <strain evidence="3">cv. B-3</strain>
    </source>
</reference>
<feature type="domain" description="KIB1-4 beta-propeller" evidence="1">
    <location>
        <begin position="44"/>
        <end position="201"/>
    </location>
</feature>
<accession>A0A397XW16</accession>
<dbReference type="PANTHER" id="PTHR33127:SF88">
    <property type="entry name" value="F-BOX DOMAIN-CONTAINING PROTEIN"/>
    <property type="match status" value="1"/>
</dbReference>
<proteinExistence type="predicted"/>
<dbReference type="InterPro" id="IPR005174">
    <property type="entry name" value="KIB1-4_b-propeller"/>
</dbReference>
<dbReference type="Pfam" id="PF03478">
    <property type="entry name" value="Beta-prop_KIB1-4"/>
    <property type="match status" value="1"/>
</dbReference>
<evidence type="ECO:0000259" key="1">
    <source>
        <dbReference type="Pfam" id="PF03478"/>
    </source>
</evidence>
<sequence length="392" mass="45076">MDFPEIVENYNIRASAVCKTWHDIAVSVRDRSPLLVYFNARLDQSKKGWLLMEHNHEGIKRLFLFNPFTREHITLPSLIATGAFGAAEFAFSCAPTSKGCVVCCISNRTPYRFLIHTWNVGAAKWVTEEVNKRAPSKFYGNNNIVFSDGYFWFPDQNGLGVYDPVARTWDTLYVPLPNLSSYLMWITEYQGNIYLVDSVSSRGQMRKAARRWVMKSPLLMQPLTYLITTSYSLMADVLSSVSCRFFEDPFSISTYELRGTVTELGIPRHGQVSGEQWWFPFPWSENIPVKLLGGEAFLGDISVQRYDLEPQVGGDSSVCGGIEELDCYWRTVLRLDPGKRKYHRWWRVYKTQLPCAWLQHPFTSRRRGVLVSGISSLSHYMDLFLKSSRQIC</sequence>
<dbReference type="AlphaFoldDB" id="A0A397XW16"/>
<dbReference type="SUPFAM" id="SSF50965">
    <property type="entry name" value="Galactose oxidase, central domain"/>
    <property type="match status" value="1"/>
</dbReference>
<dbReference type="Proteomes" id="UP000264353">
    <property type="component" value="Chromosome A9"/>
</dbReference>
<evidence type="ECO:0000313" key="2">
    <source>
        <dbReference type="EMBL" id="RID45559.1"/>
    </source>
</evidence>
<name>A0A397XW16_BRACM</name>
<dbReference type="PANTHER" id="PTHR33127">
    <property type="entry name" value="TRANSMEMBRANE PROTEIN"/>
    <property type="match status" value="1"/>
</dbReference>
<dbReference type="EMBL" id="CM010636">
    <property type="protein sequence ID" value="RID45559.1"/>
    <property type="molecule type" value="Genomic_DNA"/>
</dbReference>
<dbReference type="InterPro" id="IPR011043">
    <property type="entry name" value="Gal_Oxase/kelch_b-propeller"/>
</dbReference>
<gene>
    <name evidence="2" type="ORF">BRARA_I02282</name>
</gene>